<evidence type="ECO:0000313" key="9">
    <source>
        <dbReference type="Proteomes" id="UP000194153"/>
    </source>
</evidence>
<dbReference type="Pfam" id="PF13480">
    <property type="entry name" value="Acetyltransf_6"/>
    <property type="match status" value="1"/>
</dbReference>
<dbReference type="PANTHER" id="PTHR36174">
    <property type="entry name" value="LIPID II:GLYCINE GLYCYLTRANSFERASE"/>
    <property type="match status" value="1"/>
</dbReference>
<dbReference type="Proteomes" id="UP000194153">
    <property type="component" value="Unassembled WGS sequence"/>
</dbReference>
<keyword evidence="4" id="KW-0573">Peptidoglycan synthesis</keyword>
<keyword evidence="3" id="KW-0133">Cell shape</keyword>
<reference evidence="9" key="2">
    <citation type="submission" date="2017-05" db="EMBL/GenBank/DDBJ databases">
        <title>Draft genome sequence of Geobacter pelophilus, a iron(III)-reducing bacteria.</title>
        <authorList>
            <person name="Aoyagi T."/>
            <person name="Koike H."/>
            <person name="Morita T."/>
            <person name="Sato Y."/>
            <person name="Habe H."/>
            <person name="Hori T."/>
        </authorList>
    </citation>
    <scope>NUCLEOTIDE SEQUENCE [LARGE SCALE GENOMIC DNA]</scope>
    <source>
        <strain evidence="9">Drf2</strain>
    </source>
</reference>
<dbReference type="Gene3D" id="3.40.630.30">
    <property type="match status" value="1"/>
</dbReference>
<comment type="similarity">
    <text evidence="1">Belongs to the FemABX family.</text>
</comment>
<accession>A0ABQ0MET9</accession>
<protein>
    <submittedName>
        <fullName evidence="8">Methicillin resistance protein</fullName>
    </submittedName>
</protein>
<sequence>MPNLTVKLINPLDDAGVSQWLEGCRQTTIFHSSSWARLMADSYGYRPLYFMLYDSGGCRGCLPVMEVDSVLTGKRGVCLSFSDYCGAIVDGGGDFALLLQAVLDYGRARRWRYAEFRGEPRLGNERASEVYAHHLIELSQDEGLMLSRLRKSTARSIQKAVKEGVTVAIGNSLQETLEYYRLHCLTRRRQGLPPQPKRFFVNLHQHLISKRLGFTALARQGDATLAGVVCLHFGSNAIYKYGASDLEQQQLRANNLLFWELIKKCGRDGFRFLSLGRTDLNNEGLLNFKNGWGGSMNELYYYRYDFSSGSFVAGGEMNLEPYRRLLTKLPIPLLRALGTMAYRHLG</sequence>
<dbReference type="PANTHER" id="PTHR36174:SF1">
    <property type="entry name" value="LIPID II:GLYCINE GLYCYLTRANSFERASE"/>
    <property type="match status" value="1"/>
</dbReference>
<keyword evidence="2" id="KW-0808">Transferase</keyword>
<dbReference type="SUPFAM" id="SSF55729">
    <property type="entry name" value="Acyl-CoA N-acyltransferases (Nat)"/>
    <property type="match status" value="1"/>
</dbReference>
<gene>
    <name evidence="8" type="ORF">GPEL0_01f0073</name>
</gene>
<dbReference type="InterPro" id="IPR050644">
    <property type="entry name" value="PG_Glycine_Bridge_Synth"/>
</dbReference>
<evidence type="ECO:0000256" key="5">
    <source>
        <dbReference type="ARBA" id="ARBA00023315"/>
    </source>
</evidence>
<evidence type="ECO:0000256" key="1">
    <source>
        <dbReference type="ARBA" id="ARBA00009943"/>
    </source>
</evidence>
<comment type="caution">
    <text evidence="8">The sequence shown here is derived from an EMBL/GenBank/DDBJ whole genome shotgun (WGS) entry which is preliminary data.</text>
</comment>
<dbReference type="InterPro" id="IPR016181">
    <property type="entry name" value="Acyl_CoA_acyltransferase"/>
</dbReference>
<evidence type="ECO:0000256" key="3">
    <source>
        <dbReference type="ARBA" id="ARBA00022960"/>
    </source>
</evidence>
<dbReference type="PROSITE" id="PS51191">
    <property type="entry name" value="FEMABX"/>
    <property type="match status" value="1"/>
</dbReference>
<dbReference type="RefSeq" id="WP_085811712.1">
    <property type="nucleotide sequence ID" value="NZ_BDQG01000001.1"/>
</dbReference>
<evidence type="ECO:0000256" key="4">
    <source>
        <dbReference type="ARBA" id="ARBA00022984"/>
    </source>
</evidence>
<evidence type="ECO:0000256" key="2">
    <source>
        <dbReference type="ARBA" id="ARBA00022679"/>
    </source>
</evidence>
<keyword evidence="6" id="KW-0961">Cell wall biogenesis/degradation</keyword>
<organism evidence="8 9">
    <name type="scientific">Geoanaerobacter pelophilus</name>
    <dbReference type="NCBI Taxonomy" id="60036"/>
    <lineage>
        <taxon>Bacteria</taxon>
        <taxon>Pseudomonadati</taxon>
        <taxon>Thermodesulfobacteriota</taxon>
        <taxon>Desulfuromonadia</taxon>
        <taxon>Geobacterales</taxon>
        <taxon>Geobacteraceae</taxon>
        <taxon>Geoanaerobacter</taxon>
    </lineage>
</organism>
<dbReference type="EMBL" id="BDQG01000001">
    <property type="protein sequence ID" value="GAW65277.1"/>
    <property type="molecule type" value="Genomic_DNA"/>
</dbReference>
<keyword evidence="5" id="KW-0012">Acyltransferase</keyword>
<dbReference type="InterPro" id="IPR003447">
    <property type="entry name" value="FEMABX"/>
</dbReference>
<feature type="domain" description="BioF2-like acetyltransferase" evidence="7">
    <location>
        <begin position="147"/>
        <end position="279"/>
    </location>
</feature>
<evidence type="ECO:0000259" key="7">
    <source>
        <dbReference type="Pfam" id="PF13480"/>
    </source>
</evidence>
<evidence type="ECO:0000313" key="8">
    <source>
        <dbReference type="EMBL" id="GAW65277.1"/>
    </source>
</evidence>
<proteinExistence type="inferred from homology"/>
<reference evidence="8 9" key="1">
    <citation type="submission" date="2017-04" db="EMBL/GenBank/DDBJ databases">
        <authorList>
            <consortium name="Geobacter pelophilus Genome Sequencing"/>
            <person name="Aoyagi T."/>
            <person name="Koike H."/>
            <person name="Hori T."/>
        </authorList>
    </citation>
    <scope>NUCLEOTIDE SEQUENCE [LARGE SCALE GENOMIC DNA]</scope>
    <source>
        <strain evidence="8 9">Drf2</strain>
    </source>
</reference>
<dbReference type="InterPro" id="IPR038740">
    <property type="entry name" value="BioF2-like_GNAT_dom"/>
</dbReference>
<keyword evidence="9" id="KW-1185">Reference proteome</keyword>
<name>A0ABQ0MET9_9BACT</name>
<evidence type="ECO:0000256" key="6">
    <source>
        <dbReference type="ARBA" id="ARBA00023316"/>
    </source>
</evidence>